<dbReference type="GO" id="GO:0009039">
    <property type="term" value="F:urease activity"/>
    <property type="evidence" value="ECO:0007669"/>
    <property type="project" value="UniProtKB-UniRule"/>
</dbReference>
<dbReference type="GO" id="GO:0016151">
    <property type="term" value="F:nickel cation binding"/>
    <property type="evidence" value="ECO:0007669"/>
    <property type="project" value="UniProtKB-UniRule"/>
</dbReference>
<dbReference type="SUPFAM" id="SSF51338">
    <property type="entry name" value="Composite domain of metallo-dependent hydrolases"/>
    <property type="match status" value="2"/>
</dbReference>
<dbReference type="GO" id="GO:0005737">
    <property type="term" value="C:cytoplasm"/>
    <property type="evidence" value="ECO:0007669"/>
    <property type="project" value="UniProtKB-SubCell"/>
</dbReference>
<evidence type="ECO:0000259" key="13">
    <source>
        <dbReference type="PROSITE" id="PS51368"/>
    </source>
</evidence>
<dbReference type="Proteomes" id="UP000001748">
    <property type="component" value="Chromosome I"/>
</dbReference>
<evidence type="ECO:0000256" key="12">
    <source>
        <dbReference type="RuleBase" id="RU004158"/>
    </source>
</evidence>
<dbReference type="Gene3D" id="2.30.40.10">
    <property type="entry name" value="Urease, subunit C, domain 1"/>
    <property type="match status" value="1"/>
</dbReference>
<comment type="PTM">
    <text evidence="5">Carboxylation allows a single lysine to coordinate two nickel ions.</text>
</comment>
<dbReference type="NCBIfam" id="NF009685">
    <property type="entry name" value="PRK13206.1"/>
    <property type="match status" value="1"/>
</dbReference>
<dbReference type="InterPro" id="IPR011612">
    <property type="entry name" value="Urease_alpha_N_dom"/>
</dbReference>
<evidence type="ECO:0000313" key="15">
    <source>
        <dbReference type="Proteomes" id="UP000001748"/>
    </source>
</evidence>
<keyword evidence="3 5" id="KW-0479">Metal-binding</keyword>
<feature type="binding site" evidence="5 8">
    <location>
        <position position="138"/>
    </location>
    <ligand>
        <name>Ni(2+)</name>
        <dbReference type="ChEBI" id="CHEBI:49786"/>
        <label>1</label>
    </ligand>
</feature>
<name>C0RGZ0_BRUMB</name>
<evidence type="ECO:0000256" key="4">
    <source>
        <dbReference type="ARBA" id="ARBA00022801"/>
    </source>
</evidence>
<dbReference type="PANTHER" id="PTHR43440:SF1">
    <property type="entry name" value="UREASE"/>
    <property type="match status" value="1"/>
</dbReference>
<evidence type="ECO:0000256" key="2">
    <source>
        <dbReference type="ARBA" id="ARBA00022596"/>
    </source>
</evidence>
<evidence type="ECO:0000256" key="9">
    <source>
        <dbReference type="PIRSR" id="PIRSR611612-52"/>
    </source>
</evidence>
<evidence type="ECO:0000313" key="14">
    <source>
        <dbReference type="EMBL" id="ACO00098.1"/>
    </source>
</evidence>
<keyword evidence="4 5" id="KW-0378">Hydrolase</keyword>
<feature type="binding site" description="via carbamate group" evidence="5 8">
    <location>
        <position position="219"/>
    </location>
    <ligand>
        <name>Ni(2+)</name>
        <dbReference type="ChEBI" id="CHEBI:49786"/>
        <label>2</label>
    </ligand>
</feature>
<dbReference type="RefSeq" id="WP_004682812.1">
    <property type="nucleotide sequence ID" value="NC_012441.1"/>
</dbReference>
<dbReference type="GO" id="GO:0043419">
    <property type="term" value="P:urea catabolic process"/>
    <property type="evidence" value="ECO:0007669"/>
    <property type="project" value="UniProtKB-UniRule"/>
</dbReference>
<evidence type="ECO:0000256" key="7">
    <source>
        <dbReference type="PIRSR" id="PIRSR611612-50"/>
    </source>
</evidence>
<proteinExistence type="inferred from homology"/>
<dbReference type="NCBIfam" id="NF009686">
    <property type="entry name" value="PRK13207.1"/>
    <property type="match status" value="1"/>
</dbReference>
<feature type="domain" description="Urease" evidence="13">
    <location>
        <begin position="131"/>
        <end position="570"/>
    </location>
</feature>
<comment type="catalytic activity">
    <reaction evidence="5 11">
        <text>urea + 2 H2O + H(+) = hydrogencarbonate + 2 NH4(+)</text>
        <dbReference type="Rhea" id="RHEA:20557"/>
        <dbReference type="ChEBI" id="CHEBI:15377"/>
        <dbReference type="ChEBI" id="CHEBI:15378"/>
        <dbReference type="ChEBI" id="CHEBI:16199"/>
        <dbReference type="ChEBI" id="CHEBI:17544"/>
        <dbReference type="ChEBI" id="CHEBI:28938"/>
        <dbReference type="EC" id="3.5.1.5"/>
    </reaction>
</comment>
<dbReference type="NCBIfam" id="TIGR01792">
    <property type="entry name" value="urease_alph"/>
    <property type="match status" value="1"/>
</dbReference>
<comment type="PTM">
    <text evidence="7">Carbamylation allows a single lysine to coordinate two nickel ions.</text>
</comment>
<dbReference type="EMBL" id="CP001488">
    <property type="protein sequence ID" value="ACO00098.1"/>
    <property type="molecule type" value="Genomic_DNA"/>
</dbReference>
<comment type="pathway">
    <text evidence="1 5">Nitrogen metabolism; urea degradation; CO(2) and NH(3) from urea (urease route): step 1/1.</text>
</comment>
<dbReference type="InterPro" id="IPR032466">
    <property type="entry name" value="Metal_Hydrolase"/>
</dbReference>
<feature type="binding site" evidence="5 10">
    <location>
        <position position="221"/>
    </location>
    <ligand>
        <name>substrate</name>
    </ligand>
</feature>
<gene>
    <name evidence="5 14" type="primary">ureC</name>
    <name evidence="14" type="ordered locus">BMEA_A0303</name>
</gene>
<evidence type="ECO:0000256" key="11">
    <source>
        <dbReference type="RuleBase" id="RU000510"/>
    </source>
</evidence>
<sequence length="570" mass="61001">MPARISRATYAQMFGPTVGDKVRLADTDLIIEVERDLTTYGEEVKFGGGKVIRDGMGQSQLSRAEGAMDTVITNALILDHSGIYKADIGLLDGRIALIGKAGNPDTQPGISIIIGPGTEIIAGEGKIVTAGGIDTHVHFISPQQVDEALNAGITCMVGGGTGPAHGTLATTCTPGPWHIARLIQSFDGLPMNIGVFGKGNASLPGALEEMVRAGACGLKLHEDWGCTPAAIDNCLSVADHFDVQVAIHTDTLNEGGFVEDTLNAFKGRTIHSFHTEGAGGGHAPDIIRVCQYPNVLPASTNPTRPYTVNTIAEHLDMLMVCHHLSPAIPEDIAFAESRIRKETIAAEDILHDMGAFSIISSDSQAMGRVGEMIIRCWQTADKMKKQRGSLPDDRPGNDNYRARRYIAKYTINPAIAHGMAHEIGSVEVGKRADLVLWNSAFFGVKPDMVLLGGWIATAPMGDANGSIPTPQPMHTRPMFGSFGKALTNTSITFVSQAAMDEGLREKIGVDKQLVAVVNTRGGIGKHSMILNNAMPQMEVDPETYEVRADGELLTCEPVDVVPMAQRYFLF</sequence>
<dbReference type="SMR" id="C0RGZ0"/>
<feature type="binding site" evidence="5 8">
    <location>
        <position position="248"/>
    </location>
    <ligand>
        <name>Ni(2+)</name>
        <dbReference type="ChEBI" id="CHEBI:49786"/>
        <label>2</label>
    </ligand>
</feature>
<dbReference type="PANTHER" id="PTHR43440">
    <property type="entry name" value="UREASE"/>
    <property type="match status" value="1"/>
</dbReference>
<dbReference type="SUPFAM" id="SSF51556">
    <property type="entry name" value="Metallo-dependent hydrolases"/>
    <property type="match status" value="1"/>
</dbReference>
<keyword evidence="2 5" id="KW-0533">Nickel</keyword>
<feature type="active site" description="Proton donor" evidence="5 9">
    <location>
        <position position="322"/>
    </location>
</feature>
<keyword evidence="5 10" id="KW-0963">Cytoplasm</keyword>
<dbReference type="InterPro" id="IPR005848">
    <property type="entry name" value="Urease_asu"/>
</dbReference>
<feature type="modified residue" description="N6-carboxylysine" evidence="5 7">
    <location>
        <position position="219"/>
    </location>
</feature>
<dbReference type="Pfam" id="PF00449">
    <property type="entry name" value="Urease_alpha"/>
    <property type="match status" value="1"/>
</dbReference>
<evidence type="ECO:0000256" key="10">
    <source>
        <dbReference type="PROSITE-ProRule" id="PRU00700"/>
    </source>
</evidence>
<dbReference type="PRINTS" id="PR01752">
    <property type="entry name" value="UREASE"/>
</dbReference>
<accession>C0RGZ0</accession>
<dbReference type="InterPro" id="IPR017951">
    <property type="entry name" value="Urease_asu_c"/>
</dbReference>
<feature type="binding site" description="via carbamate group" evidence="5 8">
    <location>
        <position position="219"/>
    </location>
    <ligand>
        <name>Ni(2+)</name>
        <dbReference type="ChEBI" id="CHEBI:49786"/>
        <label>1</label>
    </ligand>
</feature>
<dbReference type="KEGG" id="bmi:BMEA_A0303"/>
<dbReference type="CDD" id="cd00375">
    <property type="entry name" value="Urease_alpha"/>
    <property type="match status" value="1"/>
</dbReference>
<feature type="binding site" evidence="5 8">
    <location>
        <position position="136"/>
    </location>
    <ligand>
        <name>Ni(2+)</name>
        <dbReference type="ChEBI" id="CHEBI:49786"/>
        <label>1</label>
    </ligand>
</feature>
<dbReference type="InterPro" id="IPR011059">
    <property type="entry name" value="Metal-dep_hydrolase_composite"/>
</dbReference>
<evidence type="ECO:0000256" key="3">
    <source>
        <dbReference type="ARBA" id="ARBA00022723"/>
    </source>
</evidence>
<dbReference type="HOGENOM" id="CLU_000980_0_0_5"/>
<comment type="cofactor">
    <cofactor evidence="5 8 11">
        <name>Ni cation</name>
        <dbReference type="ChEBI" id="CHEBI:25516"/>
    </cofactor>
    <text evidence="5 8 11">Binds 2 nickel ions per subunit.</text>
</comment>
<reference evidence="15" key="1">
    <citation type="submission" date="2009-03" db="EMBL/GenBank/DDBJ databases">
        <title>Brucella melitensis ATCC 23457 whole genome shotgun sequencing project.</title>
        <authorList>
            <person name="Setubal J.C."/>
            <person name="Boyle S."/>
            <person name="Crasta O.R."/>
            <person name="Gillespie J.J."/>
            <person name="Kenyon R.W."/>
            <person name="Lu J."/>
            <person name="Mane S."/>
            <person name="Nagrani S."/>
            <person name="Shallom J.M."/>
            <person name="Shallom S."/>
            <person name="Shukla M."/>
            <person name="Snyder E.E."/>
            <person name="Sobral B.W."/>
            <person name="Wattam A.R."/>
            <person name="Will R."/>
            <person name="Williams K."/>
            <person name="Yoo H."/>
            <person name="Munk C."/>
            <person name="Tapia R."/>
            <person name="Han C."/>
            <person name="Detter J.C."/>
            <person name="Bruce D."/>
            <person name="Brettin T.S."/>
        </authorList>
    </citation>
    <scope>NUCLEOTIDE SEQUENCE [LARGE SCALE GENOMIC DNA]</scope>
    <source>
        <strain evidence="15">ATCC 23457</strain>
    </source>
</reference>
<dbReference type="GeneID" id="29594508"/>
<dbReference type="HAMAP" id="MF_01953">
    <property type="entry name" value="Urease_alpha"/>
    <property type="match status" value="1"/>
</dbReference>
<dbReference type="UniPathway" id="UPA00258">
    <property type="reaction ID" value="UER00370"/>
</dbReference>
<dbReference type="InterPro" id="IPR029754">
    <property type="entry name" value="Urease_Ni-bd"/>
</dbReference>
<dbReference type="AlphaFoldDB" id="C0RGZ0"/>
<organism evidence="14 15">
    <name type="scientific">Brucella melitensis biotype 2 (strain ATCC 23457)</name>
    <dbReference type="NCBI Taxonomy" id="546272"/>
    <lineage>
        <taxon>Bacteria</taxon>
        <taxon>Pseudomonadati</taxon>
        <taxon>Pseudomonadota</taxon>
        <taxon>Alphaproteobacteria</taxon>
        <taxon>Hyphomicrobiales</taxon>
        <taxon>Brucellaceae</taxon>
        <taxon>Brucella/Ochrobactrum group</taxon>
        <taxon>Brucella</taxon>
    </lineage>
</organism>
<evidence type="ECO:0000256" key="6">
    <source>
        <dbReference type="NCBIfam" id="TIGR01792"/>
    </source>
</evidence>
<dbReference type="InterPro" id="IPR006680">
    <property type="entry name" value="Amidohydro-rel"/>
</dbReference>
<dbReference type="EC" id="3.5.1.5" evidence="5 6"/>
<dbReference type="PROSITE" id="PS01120">
    <property type="entry name" value="UREASE_1"/>
    <property type="match status" value="1"/>
</dbReference>
<dbReference type="PROSITE" id="PS00145">
    <property type="entry name" value="UREASE_2"/>
    <property type="match status" value="1"/>
</dbReference>
<comment type="subcellular location">
    <subcellularLocation>
        <location evidence="5 10">Cytoplasm</location>
    </subcellularLocation>
</comment>
<evidence type="ECO:0000256" key="5">
    <source>
        <dbReference type="HAMAP-Rule" id="MF_01953"/>
    </source>
</evidence>
<comment type="similarity">
    <text evidence="5 12">Belongs to the metallo-dependent hydrolases superfamily. Urease alpha subunit family.</text>
</comment>
<dbReference type="Gene3D" id="3.20.20.140">
    <property type="entry name" value="Metal-dependent hydrolases"/>
    <property type="match status" value="1"/>
</dbReference>
<feature type="binding site" evidence="5 8">
    <location>
        <position position="274"/>
    </location>
    <ligand>
        <name>Ni(2+)</name>
        <dbReference type="ChEBI" id="CHEBI:49786"/>
        <label>2</label>
    </ligand>
</feature>
<dbReference type="Pfam" id="PF01979">
    <property type="entry name" value="Amidohydro_1"/>
    <property type="match status" value="1"/>
</dbReference>
<dbReference type="InterPro" id="IPR017950">
    <property type="entry name" value="Urease_AS"/>
</dbReference>
<evidence type="ECO:0000256" key="8">
    <source>
        <dbReference type="PIRSR" id="PIRSR611612-51"/>
    </source>
</evidence>
<feature type="binding site" evidence="5 8">
    <location>
        <position position="362"/>
    </location>
    <ligand>
        <name>Ni(2+)</name>
        <dbReference type="ChEBI" id="CHEBI:49786"/>
        <label>1</label>
    </ligand>
</feature>
<protein>
    <recommendedName>
        <fullName evidence="5 6">Urease subunit alpha</fullName>
        <ecNumber evidence="5 6">3.5.1.5</ecNumber>
    </recommendedName>
    <alternativeName>
        <fullName evidence="5">Urea amidohydrolase subunit alpha</fullName>
    </alternativeName>
</protein>
<comment type="subunit">
    <text evidence="5">Heterotrimer of UreA (gamma), UreB (beta) and UreC (alpha) subunits. Three heterotrimers associate to form the active enzyme.</text>
</comment>
<evidence type="ECO:0000256" key="1">
    <source>
        <dbReference type="ARBA" id="ARBA00004897"/>
    </source>
</evidence>
<dbReference type="InterPro" id="IPR050112">
    <property type="entry name" value="Urease_alpha_subunit"/>
</dbReference>
<dbReference type="PROSITE" id="PS51368">
    <property type="entry name" value="UREASE_3"/>
    <property type="match status" value="1"/>
</dbReference>